<evidence type="ECO:0000313" key="1">
    <source>
        <dbReference type="EMBL" id="EYC52763.1"/>
    </source>
</evidence>
<protein>
    <submittedName>
        <fullName evidence="1">Uncharacterized protein</fullName>
    </submittedName>
</protein>
<sequence length="116" mass="12809">MRPSRKALLSIAIMLWQTLAWMTPFAVQAYSEQFTHMAVHQQGTDHHHDDESLHLSSDTDSALHLHADNGFQPAGMNAWAAHIEIPPLVSTPVARQSSEPPTVFLDGLLRPPCAHA</sequence>
<dbReference type="STRING" id="1458275.AZ34_02450"/>
<comment type="caution">
    <text evidence="1">The sequence shown here is derived from an EMBL/GenBank/DDBJ whole genome shotgun (WGS) entry which is preliminary data.</text>
</comment>
<reference evidence="1 2" key="1">
    <citation type="submission" date="2014-02" db="EMBL/GenBank/DDBJ databases">
        <title>Draft Genome of Hylemonella gracilis isolated from the Niagara River.</title>
        <authorList>
            <person name="Pawlowski D.R."/>
            <person name="Koudelka G.B."/>
        </authorList>
    </citation>
    <scope>NUCLEOTIDE SEQUENCE [LARGE SCALE GENOMIC DNA]</scope>
    <source>
        <strain evidence="1 2">Niagara R</strain>
    </source>
</reference>
<name>A0A016XNG5_9BURK</name>
<dbReference type="AlphaFoldDB" id="A0A016XNG5"/>
<gene>
    <name evidence="1" type="ORF">AZ34_02450</name>
</gene>
<dbReference type="Proteomes" id="UP000023268">
    <property type="component" value="Unassembled WGS sequence"/>
</dbReference>
<dbReference type="RefSeq" id="WP_035604415.1">
    <property type="nucleotide sequence ID" value="NZ_JEMG01000001.1"/>
</dbReference>
<accession>A0A016XNG5</accession>
<dbReference type="EMBL" id="JEMG01000001">
    <property type="protein sequence ID" value="EYC52763.1"/>
    <property type="molecule type" value="Genomic_DNA"/>
</dbReference>
<evidence type="ECO:0000313" key="2">
    <source>
        <dbReference type="Proteomes" id="UP000023268"/>
    </source>
</evidence>
<organism evidence="1 2">
    <name type="scientific">Hylemonella gracilis str. Niagara R</name>
    <dbReference type="NCBI Taxonomy" id="1458275"/>
    <lineage>
        <taxon>Bacteria</taxon>
        <taxon>Pseudomonadati</taxon>
        <taxon>Pseudomonadota</taxon>
        <taxon>Betaproteobacteria</taxon>
        <taxon>Burkholderiales</taxon>
        <taxon>Comamonadaceae</taxon>
        <taxon>Hylemonella</taxon>
    </lineage>
</organism>
<proteinExistence type="predicted"/>